<dbReference type="InterPro" id="IPR050600">
    <property type="entry name" value="SETD3_SETD6_MTase"/>
</dbReference>
<dbReference type="Gene3D" id="3.90.1410.10">
    <property type="entry name" value="set domain protein methyltransferase, domain 1"/>
    <property type="match status" value="1"/>
</dbReference>
<protein>
    <recommendedName>
        <fullName evidence="3">Rubisco LSMT substrate-binding domain-containing protein</fullName>
    </recommendedName>
</protein>
<name>G0TWG7_TRYVY</name>
<sequence length="572" mass="64251">MDEDLVEWFVRAIDGSDCAYVKRQYVNCSVIMSDTVDDFSRLLWMCRIIVSDQCVVWEHLSDNFTETFKSYIDGWNEQLAVKLLQQRLCTLSEGARKSVLCDQLRRHLDNVVKPHARSVCGRSTAEVEGVEHGSCLIVPATESNEGCIVCNASLPPFGELLRIPRERLFFLDTVVKYCDLGRAIHTSPELSELVGGEEQLLILALIYERFVVDLSHWHELLVACPSEYPTVPSYWEFDDLSELHGLDVLDDVLTKRARVHDFYSEIMLVLPVIHSLVAGSSGLEREEFLRRFSVENIMWARATFDSRAFNLNVDGRTLLALVPNADMVNHSNRADVLVRMVEPDGGDFVMRIGAGLTQEDIGRELSMSYGPLQNWELLQHYGFVLEDNEHDKLPFPLDLPGTADEDRDEWDARRAVLIEKYALHLVGRCWIGHSGVPPAALVALLRIYLAEVEEFDTLERRGPFSAVSENTEMKVVALIEETVRCILGFSIKSPDEGAEGERDGDGDGTDERSDEASGSVQEAEEADAQRNKGLCRVLRAGLERIGNRALQWCAARTCAPSTSLECAINTPQ</sequence>
<evidence type="ECO:0008006" key="3">
    <source>
        <dbReference type="Google" id="ProtNLM"/>
    </source>
</evidence>
<dbReference type="AlphaFoldDB" id="G0TWG7"/>
<feature type="region of interest" description="Disordered" evidence="1">
    <location>
        <begin position="494"/>
        <end position="529"/>
    </location>
</feature>
<evidence type="ECO:0000256" key="1">
    <source>
        <dbReference type="SAM" id="MobiDB-lite"/>
    </source>
</evidence>
<dbReference type="VEuPathDB" id="TriTrypDB:TvY486_0600960"/>
<gene>
    <name evidence="2" type="ORF">TVY486_0600960</name>
</gene>
<organism evidence="2">
    <name type="scientific">Trypanosoma vivax (strain Y486)</name>
    <dbReference type="NCBI Taxonomy" id="1055687"/>
    <lineage>
        <taxon>Eukaryota</taxon>
        <taxon>Discoba</taxon>
        <taxon>Euglenozoa</taxon>
        <taxon>Kinetoplastea</taxon>
        <taxon>Metakinetoplastina</taxon>
        <taxon>Trypanosomatida</taxon>
        <taxon>Trypanosomatidae</taxon>
        <taxon>Trypanosoma</taxon>
        <taxon>Duttonella</taxon>
    </lineage>
</organism>
<dbReference type="SUPFAM" id="SSF82199">
    <property type="entry name" value="SET domain"/>
    <property type="match status" value="1"/>
</dbReference>
<feature type="compositionally biased region" description="Basic and acidic residues" evidence="1">
    <location>
        <begin position="494"/>
        <end position="515"/>
    </location>
</feature>
<reference evidence="2" key="1">
    <citation type="journal article" date="2012" name="Proc. Natl. Acad. Sci. U.S.A.">
        <title>Antigenic diversity is generated by distinct evolutionary mechanisms in African trypanosome species.</title>
        <authorList>
            <person name="Jackson A.P."/>
            <person name="Berry A."/>
            <person name="Aslett M."/>
            <person name="Allison H.C."/>
            <person name="Burton P."/>
            <person name="Vavrova-Anderson J."/>
            <person name="Brown R."/>
            <person name="Browne H."/>
            <person name="Corton N."/>
            <person name="Hauser H."/>
            <person name="Gamble J."/>
            <person name="Gilderthorp R."/>
            <person name="Marcello L."/>
            <person name="McQuillan J."/>
            <person name="Otto T.D."/>
            <person name="Quail M.A."/>
            <person name="Sanders M.J."/>
            <person name="van Tonder A."/>
            <person name="Ginger M.L."/>
            <person name="Field M.C."/>
            <person name="Barry J.D."/>
            <person name="Hertz-Fowler C."/>
            <person name="Berriman M."/>
        </authorList>
    </citation>
    <scope>NUCLEOTIDE SEQUENCE</scope>
    <source>
        <strain evidence="2">Y486</strain>
    </source>
</reference>
<dbReference type="InterPro" id="IPR046341">
    <property type="entry name" value="SET_dom_sf"/>
</dbReference>
<dbReference type="PANTHER" id="PTHR13271">
    <property type="entry name" value="UNCHARACTERIZED PUTATIVE METHYLTRANSFERASE"/>
    <property type="match status" value="1"/>
</dbReference>
<proteinExistence type="predicted"/>
<dbReference type="CDD" id="cd10527">
    <property type="entry name" value="SET_LSMT"/>
    <property type="match status" value="1"/>
</dbReference>
<dbReference type="GO" id="GO:0016279">
    <property type="term" value="F:protein-lysine N-methyltransferase activity"/>
    <property type="evidence" value="ECO:0007669"/>
    <property type="project" value="TreeGrafter"/>
</dbReference>
<accession>G0TWG7</accession>
<dbReference type="PANTHER" id="PTHR13271:SF115">
    <property type="entry name" value="RUBISCO LSMT SUBSTRATE-BINDING DOMAIN-CONTAINING PROTEIN"/>
    <property type="match status" value="1"/>
</dbReference>
<evidence type="ECO:0000313" key="2">
    <source>
        <dbReference type="EMBL" id="CCC48305.1"/>
    </source>
</evidence>
<dbReference type="EMBL" id="HE573022">
    <property type="protein sequence ID" value="CCC48305.1"/>
    <property type="molecule type" value="Genomic_DNA"/>
</dbReference>
<dbReference type="OMA" id="RELWMSY"/>